<evidence type="ECO:0000313" key="3">
    <source>
        <dbReference type="EMBL" id="CAD8190397.1"/>
    </source>
</evidence>
<dbReference type="PROSITE" id="PS50089">
    <property type="entry name" value="ZF_RING_2"/>
    <property type="match status" value="1"/>
</dbReference>
<comment type="caution">
    <text evidence="3">The sequence shown here is derived from an EMBL/GenBank/DDBJ whole genome shotgun (WGS) entry which is preliminary data.</text>
</comment>
<dbReference type="AlphaFoldDB" id="A0A8S1WNX7"/>
<dbReference type="GO" id="GO:0008270">
    <property type="term" value="F:zinc ion binding"/>
    <property type="evidence" value="ECO:0007669"/>
    <property type="project" value="UniProtKB-KW"/>
</dbReference>
<dbReference type="GO" id="GO:0006511">
    <property type="term" value="P:ubiquitin-dependent protein catabolic process"/>
    <property type="evidence" value="ECO:0007669"/>
    <property type="project" value="TreeGrafter"/>
</dbReference>
<keyword evidence="1" id="KW-0862">Zinc</keyword>
<sequence length="276" mass="33282">MLNSLSSIEENKDEFHNSFKSSKSSNSPLSEKNSSIFVYENFSFQENQNHKLQDSYEILKNMHGCNEDYNIKINKQKPQQQLQYQQQQKQNRFLQFEQQEDDVEETINFQFLKNQQQQKFNKKSKSNKQNNFQQMLHLNDNEQEHDEELQQILDNFFEAKNCQYCKKKMNQKILNAHEEQCIYRETNYDEIQCPYCGDNIVRAFINDHFEECVMYIEDKFSKLEGVLDCSICMNEINDNKLILKCQHYFHSDCIKDWLKKKNECPVCREQILNQIH</sequence>
<reference evidence="3" key="1">
    <citation type="submission" date="2021-01" db="EMBL/GenBank/DDBJ databases">
        <authorList>
            <consortium name="Genoscope - CEA"/>
            <person name="William W."/>
        </authorList>
    </citation>
    <scope>NUCLEOTIDE SEQUENCE</scope>
</reference>
<dbReference type="Proteomes" id="UP000689195">
    <property type="component" value="Unassembled WGS sequence"/>
</dbReference>
<accession>A0A8S1WNX7</accession>
<protein>
    <recommendedName>
        <fullName evidence="2">RING-type domain-containing protein</fullName>
    </recommendedName>
</protein>
<dbReference type="SMART" id="SM00184">
    <property type="entry name" value="RING"/>
    <property type="match status" value="1"/>
</dbReference>
<dbReference type="GO" id="GO:0061630">
    <property type="term" value="F:ubiquitin protein ligase activity"/>
    <property type="evidence" value="ECO:0007669"/>
    <property type="project" value="TreeGrafter"/>
</dbReference>
<feature type="domain" description="RING-type" evidence="2">
    <location>
        <begin position="229"/>
        <end position="268"/>
    </location>
</feature>
<gene>
    <name evidence="3" type="ORF">PPENT_87.1.T0960098</name>
</gene>
<dbReference type="OrthoDB" id="312290at2759"/>
<dbReference type="PANTHER" id="PTHR22765">
    <property type="entry name" value="RING FINGER AND PROTEASE ASSOCIATED DOMAIN-CONTAINING"/>
    <property type="match status" value="1"/>
</dbReference>
<name>A0A8S1WNX7_9CILI</name>
<evidence type="ECO:0000259" key="2">
    <source>
        <dbReference type="PROSITE" id="PS50089"/>
    </source>
</evidence>
<dbReference type="InterPro" id="IPR001841">
    <property type="entry name" value="Znf_RING"/>
</dbReference>
<dbReference type="InterPro" id="IPR051826">
    <property type="entry name" value="E3_ubiquitin-ligase_domain"/>
</dbReference>
<keyword evidence="1" id="KW-0479">Metal-binding</keyword>
<keyword evidence="4" id="KW-1185">Reference proteome</keyword>
<dbReference type="Pfam" id="PF13639">
    <property type="entry name" value="zf-RING_2"/>
    <property type="match status" value="1"/>
</dbReference>
<evidence type="ECO:0000256" key="1">
    <source>
        <dbReference type="PROSITE-ProRule" id="PRU00175"/>
    </source>
</evidence>
<organism evidence="3 4">
    <name type="scientific">Paramecium pentaurelia</name>
    <dbReference type="NCBI Taxonomy" id="43138"/>
    <lineage>
        <taxon>Eukaryota</taxon>
        <taxon>Sar</taxon>
        <taxon>Alveolata</taxon>
        <taxon>Ciliophora</taxon>
        <taxon>Intramacronucleata</taxon>
        <taxon>Oligohymenophorea</taxon>
        <taxon>Peniculida</taxon>
        <taxon>Parameciidae</taxon>
        <taxon>Paramecium</taxon>
    </lineage>
</organism>
<proteinExistence type="predicted"/>
<dbReference type="EMBL" id="CAJJDO010000096">
    <property type="protein sequence ID" value="CAD8190397.1"/>
    <property type="molecule type" value="Genomic_DNA"/>
</dbReference>
<keyword evidence="1" id="KW-0863">Zinc-finger</keyword>
<evidence type="ECO:0000313" key="4">
    <source>
        <dbReference type="Proteomes" id="UP000689195"/>
    </source>
</evidence>